<gene>
    <name evidence="1" type="primary">jg15215</name>
    <name evidence="1" type="ORF">PAEG_LOCUS1601</name>
</gene>
<accession>A0A8S4QKS2</accession>
<comment type="caution">
    <text evidence="1">The sequence shown here is derived from an EMBL/GenBank/DDBJ whole genome shotgun (WGS) entry which is preliminary data.</text>
</comment>
<keyword evidence="2" id="KW-1185">Reference proteome</keyword>
<name>A0A8S4QKS2_9NEOP</name>
<sequence>MLMVARVVTPEEVGCLALILFWNNCGADMDRRPITCTHVRLHRLGLTFPTNIRVVLPLCPEEGHSLHGIRLKQSSFISSLSNAPCTTAFVPNAVFSAASSY</sequence>
<organism evidence="1 2">
    <name type="scientific">Pararge aegeria aegeria</name>
    <dbReference type="NCBI Taxonomy" id="348720"/>
    <lineage>
        <taxon>Eukaryota</taxon>
        <taxon>Metazoa</taxon>
        <taxon>Ecdysozoa</taxon>
        <taxon>Arthropoda</taxon>
        <taxon>Hexapoda</taxon>
        <taxon>Insecta</taxon>
        <taxon>Pterygota</taxon>
        <taxon>Neoptera</taxon>
        <taxon>Endopterygota</taxon>
        <taxon>Lepidoptera</taxon>
        <taxon>Glossata</taxon>
        <taxon>Ditrysia</taxon>
        <taxon>Papilionoidea</taxon>
        <taxon>Nymphalidae</taxon>
        <taxon>Satyrinae</taxon>
        <taxon>Satyrini</taxon>
        <taxon>Parargina</taxon>
        <taxon>Pararge</taxon>
    </lineage>
</organism>
<proteinExistence type="predicted"/>
<dbReference type="Proteomes" id="UP000838756">
    <property type="component" value="Unassembled WGS sequence"/>
</dbReference>
<dbReference type="EMBL" id="CAKXAJ010005697">
    <property type="protein sequence ID" value="CAH2209202.1"/>
    <property type="molecule type" value="Genomic_DNA"/>
</dbReference>
<dbReference type="AlphaFoldDB" id="A0A8S4QKS2"/>
<reference evidence="1" key="1">
    <citation type="submission" date="2022-03" db="EMBL/GenBank/DDBJ databases">
        <authorList>
            <person name="Lindestad O."/>
        </authorList>
    </citation>
    <scope>NUCLEOTIDE SEQUENCE</scope>
</reference>
<evidence type="ECO:0000313" key="1">
    <source>
        <dbReference type="EMBL" id="CAH2209202.1"/>
    </source>
</evidence>
<protein>
    <submittedName>
        <fullName evidence="1">Jg15215 protein</fullName>
    </submittedName>
</protein>
<evidence type="ECO:0000313" key="2">
    <source>
        <dbReference type="Proteomes" id="UP000838756"/>
    </source>
</evidence>